<dbReference type="AlphaFoldDB" id="A0A9X0W639"/>
<evidence type="ECO:0000256" key="1">
    <source>
        <dbReference type="ARBA" id="ARBA00006814"/>
    </source>
</evidence>
<dbReference type="GO" id="GO:0016485">
    <property type="term" value="P:protein processing"/>
    <property type="evidence" value="ECO:0007669"/>
    <property type="project" value="TreeGrafter"/>
</dbReference>
<dbReference type="SUPFAM" id="SSF53163">
    <property type="entry name" value="HybD-like"/>
    <property type="match status" value="1"/>
</dbReference>
<evidence type="ECO:0000313" key="6">
    <source>
        <dbReference type="Proteomes" id="UP001138768"/>
    </source>
</evidence>
<evidence type="ECO:0000313" key="5">
    <source>
        <dbReference type="EMBL" id="MBK1617509.1"/>
    </source>
</evidence>
<dbReference type="NCBIfam" id="TIGR00072">
    <property type="entry name" value="hydrog_prot"/>
    <property type="match status" value="1"/>
</dbReference>
<gene>
    <name evidence="5" type="ORF">CKO42_03375</name>
</gene>
<dbReference type="Proteomes" id="UP001138768">
    <property type="component" value="Unassembled WGS sequence"/>
</dbReference>
<reference evidence="5 6" key="1">
    <citation type="journal article" date="2020" name="Microorganisms">
        <title>Osmotic Adaptation and Compatible Solute Biosynthesis of Phototrophic Bacteria as Revealed from Genome Analyses.</title>
        <authorList>
            <person name="Imhoff J.F."/>
            <person name="Rahn T."/>
            <person name="Kunzel S."/>
            <person name="Keller A."/>
            <person name="Neulinger S.C."/>
        </authorList>
    </citation>
    <scope>NUCLEOTIDE SEQUENCE [LARGE SCALE GENOMIC DNA]</scope>
    <source>
        <strain evidence="5 6">DSM 25653</strain>
    </source>
</reference>
<protein>
    <recommendedName>
        <fullName evidence="7">Hydrogenase maturation protease</fullName>
    </recommendedName>
</protein>
<evidence type="ECO:0000256" key="2">
    <source>
        <dbReference type="ARBA" id="ARBA00022670"/>
    </source>
</evidence>
<keyword evidence="4" id="KW-0378">Hydrolase</keyword>
<dbReference type="PANTHER" id="PTHR30302">
    <property type="entry name" value="HYDROGENASE 1 MATURATION PROTEASE"/>
    <property type="match status" value="1"/>
</dbReference>
<evidence type="ECO:0000256" key="4">
    <source>
        <dbReference type="ARBA" id="ARBA00022801"/>
    </source>
</evidence>
<proteinExistence type="inferred from homology"/>
<comment type="similarity">
    <text evidence="1">Belongs to the peptidase A31 family.</text>
</comment>
<name>A0A9X0W639_9GAMM</name>
<dbReference type="Pfam" id="PF01750">
    <property type="entry name" value="HycI"/>
    <property type="match status" value="1"/>
</dbReference>
<evidence type="ECO:0000256" key="3">
    <source>
        <dbReference type="ARBA" id="ARBA00022750"/>
    </source>
</evidence>
<dbReference type="InterPro" id="IPR000671">
    <property type="entry name" value="Peptidase_A31"/>
</dbReference>
<keyword evidence="3" id="KW-0064">Aspartyl protease</keyword>
<organism evidence="5 6">
    <name type="scientific">Lamprobacter modestohalophilus</name>
    <dbReference type="NCBI Taxonomy" id="1064514"/>
    <lineage>
        <taxon>Bacteria</taxon>
        <taxon>Pseudomonadati</taxon>
        <taxon>Pseudomonadota</taxon>
        <taxon>Gammaproteobacteria</taxon>
        <taxon>Chromatiales</taxon>
        <taxon>Chromatiaceae</taxon>
        <taxon>Lamprobacter</taxon>
    </lineage>
</organism>
<dbReference type="GO" id="GO:0008047">
    <property type="term" value="F:enzyme activator activity"/>
    <property type="evidence" value="ECO:0007669"/>
    <property type="project" value="InterPro"/>
</dbReference>
<dbReference type="GO" id="GO:0004190">
    <property type="term" value="F:aspartic-type endopeptidase activity"/>
    <property type="evidence" value="ECO:0007669"/>
    <property type="project" value="UniProtKB-KW"/>
</dbReference>
<comment type="caution">
    <text evidence="5">The sequence shown here is derived from an EMBL/GenBank/DDBJ whole genome shotgun (WGS) entry which is preliminary data.</text>
</comment>
<dbReference type="PANTHER" id="PTHR30302:SF1">
    <property type="entry name" value="HYDROGENASE 2 MATURATION PROTEASE"/>
    <property type="match status" value="1"/>
</dbReference>
<sequence length="167" mass="17606">MRDPFPALDPKPLTVIGLGSPWGDDRVGWCLADALAERLSPHQARVLKLDRPGPALLAYIADLQHVVLIDAAVVTNTRIGAIQRLSIDDLATRSVATRNADTSSSHGLGLADTLALGRSLGMLPLALDIYVISIDPMLTRQTGLELTPALAVAMGPLADAISGMVIE</sequence>
<evidence type="ECO:0008006" key="7">
    <source>
        <dbReference type="Google" id="ProtNLM"/>
    </source>
</evidence>
<keyword evidence="2" id="KW-0645">Protease</keyword>
<dbReference type="InterPro" id="IPR023430">
    <property type="entry name" value="Pept_HybD-like_dom_sf"/>
</dbReference>
<accession>A0A9X0W639</accession>
<dbReference type="RefSeq" id="WP_200238802.1">
    <property type="nucleotide sequence ID" value="NZ_NRRY01000003.1"/>
</dbReference>
<keyword evidence="6" id="KW-1185">Reference proteome</keyword>
<dbReference type="Gene3D" id="3.40.50.1450">
    <property type="entry name" value="HybD-like"/>
    <property type="match status" value="1"/>
</dbReference>
<dbReference type="EMBL" id="NRRY01000003">
    <property type="protein sequence ID" value="MBK1617509.1"/>
    <property type="molecule type" value="Genomic_DNA"/>
</dbReference>